<sequence length="230" mass="26294">MPNGNFEDHLFSGAIARLPLATKVKIAVGIARGIVFLHNSRDYVSTFSQFGGTSMFRLDRHKILLDEDFTAKLSDCELTKLAHGHYPYNIRDDNGLVYGDYYPRFKPIQLQSNLDGFTLVLMEVLTGKQISYDNEVQRMDDLLLQRGKMSIRNIAKLCFEKCNEVDSESTMLTLLEEYEMYIYEAFATATAERGGSHAEYNFNKNWISNEGDGCVGEMELLYDKENHPKK</sequence>
<dbReference type="PANTHER" id="PTHR45621">
    <property type="entry name" value="OS01G0588500 PROTEIN-RELATED"/>
    <property type="match status" value="1"/>
</dbReference>
<organism evidence="1 2">
    <name type="scientific">Ambrosia artemisiifolia</name>
    <name type="common">Common ragweed</name>
    <dbReference type="NCBI Taxonomy" id="4212"/>
    <lineage>
        <taxon>Eukaryota</taxon>
        <taxon>Viridiplantae</taxon>
        <taxon>Streptophyta</taxon>
        <taxon>Embryophyta</taxon>
        <taxon>Tracheophyta</taxon>
        <taxon>Spermatophyta</taxon>
        <taxon>Magnoliopsida</taxon>
        <taxon>eudicotyledons</taxon>
        <taxon>Gunneridae</taxon>
        <taxon>Pentapetalae</taxon>
        <taxon>asterids</taxon>
        <taxon>campanulids</taxon>
        <taxon>Asterales</taxon>
        <taxon>Asteraceae</taxon>
        <taxon>Asteroideae</taxon>
        <taxon>Heliantheae alliance</taxon>
        <taxon>Heliantheae</taxon>
        <taxon>Ambrosia</taxon>
    </lineage>
</organism>
<evidence type="ECO:0000313" key="2">
    <source>
        <dbReference type="Proteomes" id="UP001206925"/>
    </source>
</evidence>
<dbReference type="SUPFAM" id="SSF56112">
    <property type="entry name" value="Protein kinase-like (PK-like)"/>
    <property type="match status" value="1"/>
</dbReference>
<evidence type="ECO:0000313" key="1">
    <source>
        <dbReference type="EMBL" id="KAI7754563.1"/>
    </source>
</evidence>
<keyword evidence="2" id="KW-1185">Reference proteome</keyword>
<name>A0AAD5D610_AMBAR</name>
<dbReference type="AlphaFoldDB" id="A0AAD5D610"/>
<dbReference type="Proteomes" id="UP001206925">
    <property type="component" value="Unassembled WGS sequence"/>
</dbReference>
<dbReference type="EMBL" id="JAMZMK010003049">
    <property type="protein sequence ID" value="KAI7754563.1"/>
    <property type="molecule type" value="Genomic_DNA"/>
</dbReference>
<dbReference type="InterPro" id="IPR011009">
    <property type="entry name" value="Kinase-like_dom_sf"/>
</dbReference>
<accession>A0AAD5D610</accession>
<gene>
    <name evidence="1" type="ORF">M8C21_013457</name>
</gene>
<comment type="caution">
    <text evidence="1">The sequence shown here is derived from an EMBL/GenBank/DDBJ whole genome shotgun (WGS) entry which is preliminary data.</text>
</comment>
<reference evidence="1" key="1">
    <citation type="submission" date="2022-06" db="EMBL/GenBank/DDBJ databases">
        <title>Uncovering the hologenomic basis of an extraordinary plant invasion.</title>
        <authorList>
            <person name="Bieker V.C."/>
            <person name="Martin M.D."/>
            <person name="Gilbert T."/>
            <person name="Hodgins K."/>
            <person name="Battlay P."/>
            <person name="Petersen B."/>
            <person name="Wilson J."/>
        </authorList>
    </citation>
    <scope>NUCLEOTIDE SEQUENCE</scope>
    <source>
        <strain evidence="1">AA19_3_7</strain>
        <tissue evidence="1">Leaf</tissue>
    </source>
</reference>
<dbReference type="Gene3D" id="1.10.510.10">
    <property type="entry name" value="Transferase(Phosphotransferase) domain 1"/>
    <property type="match status" value="1"/>
</dbReference>
<dbReference type="InterPro" id="IPR050823">
    <property type="entry name" value="Plant_Ser_Thr_Prot_Kinase"/>
</dbReference>
<proteinExistence type="predicted"/>
<evidence type="ECO:0008006" key="3">
    <source>
        <dbReference type="Google" id="ProtNLM"/>
    </source>
</evidence>
<protein>
    <recommendedName>
        <fullName evidence="3">Protein kinase domain-containing protein</fullName>
    </recommendedName>
</protein>